<name>A0A194QCJ9_PAPXU</name>
<dbReference type="Proteomes" id="UP000053268">
    <property type="component" value="Unassembled WGS sequence"/>
</dbReference>
<feature type="domain" description="F-box" evidence="1">
    <location>
        <begin position="4"/>
        <end position="51"/>
    </location>
</feature>
<gene>
    <name evidence="2" type="ORF">RR46_03037</name>
</gene>
<proteinExistence type="predicted"/>
<reference evidence="2 3" key="1">
    <citation type="journal article" date="2015" name="Nat. Commun.">
        <title>Outbred genome sequencing and CRISPR/Cas9 gene editing in butterflies.</title>
        <authorList>
            <person name="Li X."/>
            <person name="Fan D."/>
            <person name="Zhang W."/>
            <person name="Liu G."/>
            <person name="Zhang L."/>
            <person name="Zhao L."/>
            <person name="Fang X."/>
            <person name="Chen L."/>
            <person name="Dong Y."/>
            <person name="Chen Y."/>
            <person name="Ding Y."/>
            <person name="Zhao R."/>
            <person name="Feng M."/>
            <person name="Zhu Y."/>
            <person name="Feng Y."/>
            <person name="Jiang X."/>
            <person name="Zhu D."/>
            <person name="Xiang H."/>
            <person name="Feng X."/>
            <person name="Li S."/>
            <person name="Wang J."/>
            <person name="Zhang G."/>
            <person name="Kronforst M.R."/>
            <person name="Wang W."/>
        </authorList>
    </citation>
    <scope>NUCLEOTIDE SEQUENCE [LARGE SCALE GENOMIC DNA]</scope>
    <source>
        <strain evidence="2">Ya'a_city_454_Px</strain>
        <tissue evidence="2">Whole body</tissue>
    </source>
</reference>
<keyword evidence="3" id="KW-1185">Reference proteome</keyword>
<dbReference type="PROSITE" id="PS50181">
    <property type="entry name" value="FBOX"/>
    <property type="match status" value="1"/>
</dbReference>
<dbReference type="EMBL" id="KQ459386">
    <property type="protein sequence ID" value="KPJ01166.1"/>
    <property type="molecule type" value="Genomic_DNA"/>
</dbReference>
<protein>
    <recommendedName>
        <fullName evidence="1">F-box domain-containing protein</fullName>
    </recommendedName>
</protein>
<organism evidence="2 3">
    <name type="scientific">Papilio xuthus</name>
    <name type="common">Asian swallowtail butterfly</name>
    <dbReference type="NCBI Taxonomy" id="66420"/>
    <lineage>
        <taxon>Eukaryota</taxon>
        <taxon>Metazoa</taxon>
        <taxon>Ecdysozoa</taxon>
        <taxon>Arthropoda</taxon>
        <taxon>Hexapoda</taxon>
        <taxon>Insecta</taxon>
        <taxon>Pterygota</taxon>
        <taxon>Neoptera</taxon>
        <taxon>Endopterygota</taxon>
        <taxon>Lepidoptera</taxon>
        <taxon>Glossata</taxon>
        <taxon>Ditrysia</taxon>
        <taxon>Papilionoidea</taxon>
        <taxon>Papilionidae</taxon>
        <taxon>Papilioninae</taxon>
        <taxon>Papilio</taxon>
    </lineage>
</organism>
<dbReference type="InterPro" id="IPR036047">
    <property type="entry name" value="F-box-like_dom_sf"/>
</dbReference>
<dbReference type="Pfam" id="PF00646">
    <property type="entry name" value="F-box"/>
    <property type="match status" value="1"/>
</dbReference>
<dbReference type="AlphaFoldDB" id="A0A194QCJ9"/>
<accession>A0A194QCJ9</accession>
<sequence>MAKEMRINDLPLEIFLEILVRTDIGTVVTCRSVCKKWKNIIDENEIIWGKICEIEFEPLTPLIKSRAKGEIEWCHVYLNLAVWSNIKEYEYNIHVLCSMVCSEFEPIIVPDYGVLPVKIYSDLSFYDLATLEVMPIVIKDIECKKISHNDIVTVYLTKNKLYVQKSPDSSNPTEELFEAENFVLCDKQLYFYNNKDVFQCDLTSETITPKLIISRKYVFKEIVYCDNVLYLFTICHKAISITNDNEVTETKINAPVKWLHYLCDVHSVNKYNIISYSHNMHKTNMQTMFSMFASGPQISAVCFYADIIIIGRKSGQILLSRMSQLKDSVREQQFEKIAQLPSRKYAVKICVCERKCGPLIVIFTVRDVILVEYNLLLHEDKPKGMSKEKNDILKRLQRIQERMKSKYAKKLDEEA</sequence>
<dbReference type="SMART" id="SM00256">
    <property type="entry name" value="FBOX"/>
    <property type="match status" value="1"/>
</dbReference>
<evidence type="ECO:0000313" key="3">
    <source>
        <dbReference type="Proteomes" id="UP000053268"/>
    </source>
</evidence>
<evidence type="ECO:0000259" key="1">
    <source>
        <dbReference type="PROSITE" id="PS50181"/>
    </source>
</evidence>
<dbReference type="InterPro" id="IPR001810">
    <property type="entry name" value="F-box_dom"/>
</dbReference>
<dbReference type="SUPFAM" id="SSF81383">
    <property type="entry name" value="F-box domain"/>
    <property type="match status" value="1"/>
</dbReference>
<evidence type="ECO:0000313" key="2">
    <source>
        <dbReference type="EMBL" id="KPJ01166.1"/>
    </source>
</evidence>
<dbReference type="Gene3D" id="1.20.1280.50">
    <property type="match status" value="1"/>
</dbReference>